<reference evidence="1" key="1">
    <citation type="submission" date="2018-02" db="EMBL/GenBank/DDBJ databases">
        <title>Rhizophora mucronata_Transcriptome.</title>
        <authorList>
            <person name="Meera S.P."/>
            <person name="Sreeshan A."/>
            <person name="Augustine A."/>
        </authorList>
    </citation>
    <scope>NUCLEOTIDE SEQUENCE</scope>
    <source>
        <tissue evidence="1">Leaf</tissue>
    </source>
</reference>
<dbReference type="AlphaFoldDB" id="A0A2P2P2I7"/>
<evidence type="ECO:0000313" key="1">
    <source>
        <dbReference type="EMBL" id="MBX48889.1"/>
    </source>
</evidence>
<name>A0A2P2P2I7_RHIMU</name>
<protein>
    <submittedName>
        <fullName evidence="1">Uncharacterized protein</fullName>
    </submittedName>
</protein>
<organism evidence="1">
    <name type="scientific">Rhizophora mucronata</name>
    <name type="common">Asiatic mangrove</name>
    <dbReference type="NCBI Taxonomy" id="61149"/>
    <lineage>
        <taxon>Eukaryota</taxon>
        <taxon>Viridiplantae</taxon>
        <taxon>Streptophyta</taxon>
        <taxon>Embryophyta</taxon>
        <taxon>Tracheophyta</taxon>
        <taxon>Spermatophyta</taxon>
        <taxon>Magnoliopsida</taxon>
        <taxon>eudicotyledons</taxon>
        <taxon>Gunneridae</taxon>
        <taxon>Pentapetalae</taxon>
        <taxon>rosids</taxon>
        <taxon>fabids</taxon>
        <taxon>Malpighiales</taxon>
        <taxon>Rhizophoraceae</taxon>
        <taxon>Rhizophora</taxon>
    </lineage>
</organism>
<proteinExistence type="predicted"/>
<dbReference type="EMBL" id="GGEC01068405">
    <property type="protein sequence ID" value="MBX48889.1"/>
    <property type="molecule type" value="Transcribed_RNA"/>
</dbReference>
<sequence length="32" mass="3794">MNLILGGKLLPWKESGNSYMRITKKVLFWCHE</sequence>
<accession>A0A2P2P2I7</accession>